<evidence type="ECO:0000259" key="1">
    <source>
        <dbReference type="Pfam" id="PF16285"/>
    </source>
</evidence>
<gene>
    <name evidence="3" type="ORF">ABE41_015910</name>
</gene>
<keyword evidence="4" id="KW-1185">Reference proteome</keyword>
<evidence type="ECO:0000259" key="2">
    <source>
        <dbReference type="Pfam" id="PF20956"/>
    </source>
</evidence>
<name>A0A1B1Z7W7_9BACL</name>
<dbReference type="PIRSF" id="PIRSF031505">
    <property type="entry name" value="GalT_short"/>
    <property type="match status" value="1"/>
</dbReference>
<sequence>MKNTHITFFTDIGAQKPNSIKNRETPCPFCRIDELEEVLDKSGSIILVKNKYTVLDQAFQTVLIETEECEGELSEYTKEHLYKVLHFGIEHWERMIQSGKYRSVMFFKNHGPLSGGTIRHPHMQIIGLNEVDCQHDFSESQFEGIPVFEKEGVRFTVSNKPRVGFYELNVIWEKDAELSLFADCIQAGTHFLLNHFHRNCTSYNLFFYKNHGTTYCKIMPRFVTSPLYMGYGVQQVANNIEKIAHKIKEIYFSEK</sequence>
<dbReference type="Proteomes" id="UP000077412">
    <property type="component" value="Chromosome"/>
</dbReference>
<dbReference type="KEGG" id="far:ABE41_015910"/>
<dbReference type="Gene3D" id="3.30.428.10">
    <property type="entry name" value="HIT-like"/>
    <property type="match status" value="1"/>
</dbReference>
<organism evidence="3 4">
    <name type="scientific">Fictibacillus arsenicus</name>
    <dbReference type="NCBI Taxonomy" id="255247"/>
    <lineage>
        <taxon>Bacteria</taxon>
        <taxon>Bacillati</taxon>
        <taxon>Bacillota</taxon>
        <taxon>Bacilli</taxon>
        <taxon>Bacillales</taxon>
        <taxon>Fictibacillaceae</taxon>
        <taxon>Fictibacillus</taxon>
    </lineage>
</organism>
<accession>A0A1B1Z7W7</accession>
<dbReference type="OrthoDB" id="1803128at2"/>
<evidence type="ECO:0000313" key="4">
    <source>
        <dbReference type="Proteomes" id="UP000077412"/>
    </source>
</evidence>
<feature type="domain" description="DUF4931" evidence="2">
    <location>
        <begin position="136"/>
        <end position="252"/>
    </location>
</feature>
<dbReference type="InterPro" id="IPR012361">
    <property type="entry name" value="GalT_short"/>
</dbReference>
<dbReference type="InterPro" id="IPR036265">
    <property type="entry name" value="HIT-like_sf"/>
</dbReference>
<dbReference type="InterPro" id="IPR046322">
    <property type="entry name" value="DUF4931"/>
</dbReference>
<dbReference type="EMBL" id="CP016761">
    <property type="protein sequence ID" value="ANX13496.1"/>
    <property type="molecule type" value="Genomic_DNA"/>
</dbReference>
<dbReference type="STRING" id="255247.ABE41_015910"/>
<proteinExistence type="predicted"/>
<reference evidence="3 4" key="1">
    <citation type="submission" date="2016-08" db="EMBL/GenBank/DDBJ databases">
        <title>Complete genome sequence of Fictibacillus arsenicus G25-54, a strain with toxicity to nematodes and a potential arsenic-resistance activity.</title>
        <authorList>
            <person name="Zheng Z."/>
        </authorList>
    </citation>
    <scope>NUCLEOTIDE SEQUENCE [LARGE SCALE GENOMIC DNA]</scope>
    <source>
        <strain evidence="3 4">G25-54</strain>
    </source>
</reference>
<dbReference type="RefSeq" id="WP_066292401.1">
    <property type="nucleotide sequence ID" value="NZ_CP016761.1"/>
</dbReference>
<dbReference type="Pfam" id="PF16285">
    <property type="entry name" value="DUF4931_N"/>
    <property type="match status" value="1"/>
</dbReference>
<dbReference type="SUPFAM" id="SSF54197">
    <property type="entry name" value="HIT-like"/>
    <property type="match status" value="1"/>
</dbReference>
<feature type="domain" description="DUF4931" evidence="1">
    <location>
        <begin position="8"/>
        <end position="131"/>
    </location>
</feature>
<dbReference type="InterPro" id="IPR049285">
    <property type="entry name" value="DUF4931_C"/>
</dbReference>
<dbReference type="Pfam" id="PF20956">
    <property type="entry name" value="DUF4931_C"/>
    <property type="match status" value="1"/>
</dbReference>
<dbReference type="AlphaFoldDB" id="A0A1B1Z7W7"/>
<protein>
    <submittedName>
        <fullName evidence="3">DUF4931 domain-containing protein</fullName>
    </submittedName>
</protein>
<evidence type="ECO:0000313" key="3">
    <source>
        <dbReference type="EMBL" id="ANX13496.1"/>
    </source>
</evidence>